<reference evidence="2" key="1">
    <citation type="submission" date="2009-09" db="EMBL/GenBank/DDBJ databases">
        <title>The complete chromosome of Sebaldella termitidis ATCC 33386.</title>
        <authorList>
            <consortium name="US DOE Joint Genome Institute (JGI-PGF)"/>
            <person name="Lucas S."/>
            <person name="Copeland A."/>
            <person name="Lapidus A."/>
            <person name="Glavina del Rio T."/>
            <person name="Dalin E."/>
            <person name="Tice H."/>
            <person name="Bruce D."/>
            <person name="Goodwin L."/>
            <person name="Pitluck S."/>
            <person name="Kyrpides N."/>
            <person name="Mavromatis K."/>
            <person name="Ivanova N."/>
            <person name="Mikhailova N."/>
            <person name="Sims D."/>
            <person name="Meincke L."/>
            <person name="Brettin T."/>
            <person name="Detter J.C."/>
            <person name="Han C."/>
            <person name="Larimer F."/>
            <person name="Land M."/>
            <person name="Hauser L."/>
            <person name="Markowitz V."/>
            <person name="Cheng J.F."/>
            <person name="Hugenholtz P."/>
            <person name="Woyke T."/>
            <person name="Wu D."/>
            <person name="Eisen J.A."/>
        </authorList>
    </citation>
    <scope>NUCLEOTIDE SEQUENCE [LARGE SCALE GENOMIC DNA]</scope>
    <source>
        <strain evidence="2">ATCC 33386 / NCTC 11300</strain>
    </source>
</reference>
<gene>
    <name evidence="1" type="ordered locus">Sterm_3647</name>
</gene>
<sequence length="165" mass="18772">MKRIILCLVLVISVIGFSEEIQLERKYNKNSTWSICISSDSTAKKDCSVIFKGNPYKEFKVFKNEDGHNGMYIKYREMIIVDSKEGDLQLIETKTKPMPKKTRPAEIDENLASAITVSVSSEDSELKGLLPPEALSHLKVYGKNVYYIRMAFINHTVSSEITENE</sequence>
<protein>
    <submittedName>
        <fullName evidence="1">Uncharacterized protein</fullName>
    </submittedName>
</protein>
<dbReference type="HOGENOM" id="CLU_1609647_0_0_0"/>
<accession>D1ARJ5</accession>
<organism evidence="1 2">
    <name type="scientific">Sebaldella termitidis (strain ATCC 33386 / NCTC 11300)</name>
    <dbReference type="NCBI Taxonomy" id="526218"/>
    <lineage>
        <taxon>Bacteria</taxon>
        <taxon>Fusobacteriati</taxon>
        <taxon>Fusobacteriota</taxon>
        <taxon>Fusobacteriia</taxon>
        <taxon>Fusobacteriales</taxon>
        <taxon>Leptotrichiaceae</taxon>
        <taxon>Sebaldella</taxon>
    </lineage>
</organism>
<dbReference type="RefSeq" id="WP_012863063.1">
    <property type="nucleotide sequence ID" value="NC_013517.1"/>
</dbReference>
<dbReference type="KEGG" id="str:Sterm_3647"/>
<keyword evidence="2" id="KW-1185">Reference proteome</keyword>
<reference evidence="1 2" key="2">
    <citation type="journal article" date="2010" name="Stand. Genomic Sci.">
        <title>Complete genome sequence of Sebaldella termitidis type strain (NCTC 11300).</title>
        <authorList>
            <person name="Harmon-Smith M."/>
            <person name="Celia L."/>
            <person name="Chertkov O."/>
            <person name="Lapidus A."/>
            <person name="Copeland A."/>
            <person name="Glavina Del Rio T."/>
            <person name="Nolan M."/>
            <person name="Lucas S."/>
            <person name="Tice H."/>
            <person name="Cheng J.F."/>
            <person name="Han C."/>
            <person name="Detter J.C."/>
            <person name="Bruce D."/>
            <person name="Goodwin L."/>
            <person name="Pitluck S."/>
            <person name="Pati A."/>
            <person name="Liolios K."/>
            <person name="Ivanova N."/>
            <person name="Mavromatis K."/>
            <person name="Mikhailova N."/>
            <person name="Chen A."/>
            <person name="Palaniappan K."/>
            <person name="Land M."/>
            <person name="Hauser L."/>
            <person name="Chang Y.J."/>
            <person name="Jeffries C.D."/>
            <person name="Brettin T."/>
            <person name="Goker M."/>
            <person name="Beck B."/>
            <person name="Bristow J."/>
            <person name="Eisen J.A."/>
            <person name="Markowitz V."/>
            <person name="Hugenholtz P."/>
            <person name="Kyrpides N.C."/>
            <person name="Klenk H.P."/>
            <person name="Chen F."/>
        </authorList>
    </citation>
    <scope>NUCLEOTIDE SEQUENCE [LARGE SCALE GENOMIC DNA]</scope>
    <source>
        <strain evidence="2">ATCC 33386 / NCTC 11300</strain>
    </source>
</reference>
<evidence type="ECO:0000313" key="1">
    <source>
        <dbReference type="EMBL" id="ACZ10481.1"/>
    </source>
</evidence>
<dbReference type="Proteomes" id="UP000000845">
    <property type="component" value="Chromosome"/>
</dbReference>
<proteinExistence type="predicted"/>
<evidence type="ECO:0000313" key="2">
    <source>
        <dbReference type="Proteomes" id="UP000000845"/>
    </source>
</evidence>
<dbReference type="EMBL" id="CP001739">
    <property type="protein sequence ID" value="ACZ10481.1"/>
    <property type="molecule type" value="Genomic_DNA"/>
</dbReference>
<dbReference type="AlphaFoldDB" id="D1ARJ5"/>
<name>D1ARJ5_SEBTE</name>